<dbReference type="GO" id="GO:0016987">
    <property type="term" value="F:sigma factor activity"/>
    <property type="evidence" value="ECO:0007669"/>
    <property type="project" value="UniProtKB-KW"/>
</dbReference>
<feature type="domain" description="RNA polymerase sigma-70 region 2" evidence="5">
    <location>
        <begin position="22"/>
        <end position="87"/>
    </location>
</feature>
<name>A0A6I6JX92_9BACT</name>
<dbReference type="EMBL" id="CP046401">
    <property type="protein sequence ID" value="QGY44797.1"/>
    <property type="molecule type" value="Genomic_DNA"/>
</dbReference>
<dbReference type="InterPro" id="IPR014327">
    <property type="entry name" value="RNA_pol_sigma70_bacteroid"/>
</dbReference>
<dbReference type="SUPFAM" id="SSF88659">
    <property type="entry name" value="Sigma3 and sigma4 domains of RNA polymerase sigma factors"/>
    <property type="match status" value="1"/>
</dbReference>
<dbReference type="AlphaFoldDB" id="A0A6I6JX92"/>
<dbReference type="InterPro" id="IPR013324">
    <property type="entry name" value="RNA_pol_sigma_r3/r4-like"/>
</dbReference>
<dbReference type="NCBIfam" id="TIGR02937">
    <property type="entry name" value="sigma70-ECF"/>
    <property type="match status" value="1"/>
</dbReference>
<reference evidence="7 8" key="1">
    <citation type="submission" date="2019-11" db="EMBL/GenBank/DDBJ databases">
        <authorList>
            <person name="Zheng R.K."/>
            <person name="Sun C.M."/>
        </authorList>
    </citation>
    <scope>NUCLEOTIDE SEQUENCE [LARGE SCALE GENOMIC DNA]</scope>
    <source>
        <strain evidence="7 8">WC007</strain>
    </source>
</reference>
<feature type="domain" description="RNA polymerase sigma factor 70 region 4 type 2" evidence="6">
    <location>
        <begin position="125"/>
        <end position="174"/>
    </location>
</feature>
<sequence>MFDVQVKKRLKNGDPSAYKEVFRLLYPRLKGYCRLFISDEHEAEDIIQEGFLTLWEKRNTIQPENSVENLLFVMVRNRCLNRIKKQKLEEVNADLETNIPSENQFLYQIDFSGKEDKSLEELMIESFQQAVDELPEKMQFVYKKCKIEGRKQKEIAEELGVTVKAIEKHISKAKHNIRQKLLLQYPSMVLLISLLIGNLK</sequence>
<proteinExistence type="inferred from homology"/>
<evidence type="ECO:0000256" key="1">
    <source>
        <dbReference type="ARBA" id="ARBA00010641"/>
    </source>
</evidence>
<keyword evidence="4" id="KW-0804">Transcription</keyword>
<dbReference type="KEGG" id="mcos:GM418_14300"/>
<dbReference type="RefSeq" id="WP_158867444.1">
    <property type="nucleotide sequence ID" value="NZ_CP046401.1"/>
</dbReference>
<evidence type="ECO:0000256" key="2">
    <source>
        <dbReference type="ARBA" id="ARBA00023015"/>
    </source>
</evidence>
<evidence type="ECO:0000313" key="7">
    <source>
        <dbReference type="EMBL" id="QGY44797.1"/>
    </source>
</evidence>
<dbReference type="Gene3D" id="1.10.1740.10">
    <property type="match status" value="1"/>
</dbReference>
<dbReference type="InterPro" id="IPR036388">
    <property type="entry name" value="WH-like_DNA-bd_sf"/>
</dbReference>
<organism evidence="7 8">
    <name type="scientific">Maribellus comscasis</name>
    <dbReference type="NCBI Taxonomy" id="2681766"/>
    <lineage>
        <taxon>Bacteria</taxon>
        <taxon>Pseudomonadati</taxon>
        <taxon>Bacteroidota</taxon>
        <taxon>Bacteroidia</taxon>
        <taxon>Marinilabiliales</taxon>
        <taxon>Prolixibacteraceae</taxon>
        <taxon>Maribellus</taxon>
    </lineage>
</organism>
<evidence type="ECO:0000256" key="3">
    <source>
        <dbReference type="ARBA" id="ARBA00023082"/>
    </source>
</evidence>
<dbReference type="GO" id="GO:0003677">
    <property type="term" value="F:DNA binding"/>
    <property type="evidence" value="ECO:0007669"/>
    <property type="project" value="InterPro"/>
</dbReference>
<dbReference type="NCBIfam" id="TIGR02985">
    <property type="entry name" value="Sig70_bacteroi1"/>
    <property type="match status" value="1"/>
</dbReference>
<accession>A0A6I6JX92</accession>
<gene>
    <name evidence="7" type="ORF">GM418_14300</name>
</gene>
<dbReference type="PANTHER" id="PTHR43133">
    <property type="entry name" value="RNA POLYMERASE ECF-TYPE SIGMA FACTO"/>
    <property type="match status" value="1"/>
</dbReference>
<evidence type="ECO:0000313" key="8">
    <source>
        <dbReference type="Proteomes" id="UP000428260"/>
    </source>
</evidence>
<dbReference type="Proteomes" id="UP000428260">
    <property type="component" value="Chromosome"/>
</dbReference>
<dbReference type="Gene3D" id="1.10.10.10">
    <property type="entry name" value="Winged helix-like DNA-binding domain superfamily/Winged helix DNA-binding domain"/>
    <property type="match status" value="1"/>
</dbReference>
<keyword evidence="2" id="KW-0805">Transcription regulation</keyword>
<dbReference type="GO" id="GO:0006352">
    <property type="term" value="P:DNA-templated transcription initiation"/>
    <property type="evidence" value="ECO:0007669"/>
    <property type="project" value="InterPro"/>
</dbReference>
<dbReference type="InterPro" id="IPR014284">
    <property type="entry name" value="RNA_pol_sigma-70_dom"/>
</dbReference>
<dbReference type="InterPro" id="IPR039425">
    <property type="entry name" value="RNA_pol_sigma-70-like"/>
</dbReference>
<dbReference type="PANTHER" id="PTHR43133:SF46">
    <property type="entry name" value="RNA POLYMERASE SIGMA-70 FACTOR ECF SUBFAMILY"/>
    <property type="match status" value="1"/>
</dbReference>
<dbReference type="InterPro" id="IPR007627">
    <property type="entry name" value="RNA_pol_sigma70_r2"/>
</dbReference>
<dbReference type="InterPro" id="IPR013249">
    <property type="entry name" value="RNA_pol_sigma70_r4_t2"/>
</dbReference>
<dbReference type="InterPro" id="IPR013325">
    <property type="entry name" value="RNA_pol_sigma_r2"/>
</dbReference>
<dbReference type="Pfam" id="PF08281">
    <property type="entry name" value="Sigma70_r4_2"/>
    <property type="match status" value="1"/>
</dbReference>
<keyword evidence="3" id="KW-0731">Sigma factor</keyword>
<keyword evidence="8" id="KW-1185">Reference proteome</keyword>
<protein>
    <submittedName>
        <fullName evidence="7">RNA polymerase sigma-70 factor</fullName>
    </submittedName>
</protein>
<evidence type="ECO:0000259" key="5">
    <source>
        <dbReference type="Pfam" id="PF04542"/>
    </source>
</evidence>
<dbReference type="Pfam" id="PF04542">
    <property type="entry name" value="Sigma70_r2"/>
    <property type="match status" value="1"/>
</dbReference>
<evidence type="ECO:0000256" key="4">
    <source>
        <dbReference type="ARBA" id="ARBA00023163"/>
    </source>
</evidence>
<comment type="similarity">
    <text evidence="1">Belongs to the sigma-70 factor family. ECF subfamily.</text>
</comment>
<evidence type="ECO:0000259" key="6">
    <source>
        <dbReference type="Pfam" id="PF08281"/>
    </source>
</evidence>
<dbReference type="SUPFAM" id="SSF88946">
    <property type="entry name" value="Sigma2 domain of RNA polymerase sigma factors"/>
    <property type="match status" value="1"/>
</dbReference>